<accession>A0A2A9MAW5</accession>
<feature type="region of interest" description="Disordered" evidence="1">
    <location>
        <begin position="724"/>
        <end position="765"/>
    </location>
</feature>
<feature type="compositionally biased region" description="Polar residues" evidence="1">
    <location>
        <begin position="153"/>
        <end position="166"/>
    </location>
</feature>
<dbReference type="AlphaFoldDB" id="A0A2A9MAW5"/>
<dbReference type="Proteomes" id="UP000224006">
    <property type="component" value="Chromosome VIII"/>
</dbReference>
<feature type="compositionally biased region" description="Basic and acidic residues" evidence="1">
    <location>
        <begin position="106"/>
        <end position="121"/>
    </location>
</feature>
<feature type="region of interest" description="Disordered" evidence="1">
    <location>
        <begin position="201"/>
        <end position="268"/>
    </location>
</feature>
<sequence length="845" mass="89805">MGQLLQLQHLAAEWLHNNTKVLIADSWNSTLPLSPGDIIIVAPVTRGYSSTGQNETDDLSVFNTDGRPSQPPMRLPMMHKKKRPTTSNDSTQHNLHGSSLGPNSGSDEHPHAGGPEDHTIEEKDELQQTPSSETSELNTQRNGDSKTAEMTGHATTTSRGESSRLSHAQEAGGELTVTQSGANVIQALLKGVRQFLRSLPPHALSAPEPTGDKDADAASSGNEDSDVSVKLANTDVQETATSREQHGEPEDETATEEVHSLKSSRMRNSKIAASAVTRRCAGGGSSQNEDSPALDSCAFDDEAYEFLDKVTRTGSGARMSPSNKYHRRQREGDSNDPSCVLWRQGCRICGCFSGDVICSPYCALGPAAYGRHPVTTPDPDESEAVSPTELSPDIDGWSCCLMEKQEVDKHPTLFKTAMQIIRSVPYGMWDDGIKPRERGRKSESPELNGDQNRADQNDTRAASPTEPAPASAASTEVQTVASVQEDRKDRNKRTRTGGSPSVEDSEQMQSHNAEHSGLQPLDLPPAADRNTSEADDHRGEGTYNSTLPSVITEALSNSSSLITQNITKAAIEAATRAAVEAAAKAAFEVAHAAFEAAIGPARDQQVSLGEDAVPKVDEDATKEGMSERLEDAHRSRPDQSNGEANTAPPPSSSSLNVSVPPFAAAAVSSAYQEQHHSATGDAALMAALAAALTEQNSGGTSATTILSGPGQLANLLLQQLSSQQGTGLTTHQSQNPQGNSLLAQQAASAEVSPSRTPAGRPTDGMELAQTRKEKEGDPYGGPPAACPPSCEIYFDGCTSCRCFDGGALCRARTCSRLVSAPTCLKGEYAYASHRQQTEVFPLRTL</sequence>
<feature type="region of interest" description="Disordered" evidence="1">
    <location>
        <begin position="313"/>
        <end position="335"/>
    </location>
</feature>
<keyword evidence="3" id="KW-1185">Reference proteome</keyword>
<dbReference type="EMBL" id="NWUJ01000009">
    <property type="protein sequence ID" value="PFH33076.1"/>
    <property type="molecule type" value="Genomic_DNA"/>
</dbReference>
<evidence type="ECO:0000256" key="1">
    <source>
        <dbReference type="SAM" id="MobiDB-lite"/>
    </source>
</evidence>
<feature type="compositionally biased region" description="Polar residues" evidence="1">
    <location>
        <begin position="731"/>
        <end position="755"/>
    </location>
</feature>
<dbReference type="KEGG" id="bbes:BESB_082750"/>
<gene>
    <name evidence="2" type="ORF">BESB_082750</name>
</gene>
<feature type="compositionally biased region" description="Low complexity" evidence="1">
    <location>
        <begin position="461"/>
        <end position="476"/>
    </location>
</feature>
<name>A0A2A9MAW5_BESBE</name>
<feature type="region of interest" description="Disordered" evidence="1">
    <location>
        <begin position="605"/>
        <end position="657"/>
    </location>
</feature>
<feature type="compositionally biased region" description="Basic and acidic residues" evidence="1">
    <location>
        <begin position="530"/>
        <end position="540"/>
    </location>
</feature>
<dbReference type="VEuPathDB" id="ToxoDB:BESB_082750"/>
<organism evidence="2 3">
    <name type="scientific">Besnoitia besnoiti</name>
    <name type="common">Apicomplexan protozoan</name>
    <dbReference type="NCBI Taxonomy" id="94643"/>
    <lineage>
        <taxon>Eukaryota</taxon>
        <taxon>Sar</taxon>
        <taxon>Alveolata</taxon>
        <taxon>Apicomplexa</taxon>
        <taxon>Conoidasida</taxon>
        <taxon>Coccidia</taxon>
        <taxon>Eucoccidiorida</taxon>
        <taxon>Eimeriorina</taxon>
        <taxon>Sarcocystidae</taxon>
        <taxon>Besnoitia</taxon>
    </lineage>
</organism>
<feature type="compositionally biased region" description="Basic and acidic residues" evidence="1">
    <location>
        <begin position="431"/>
        <end position="444"/>
    </location>
</feature>
<dbReference type="OrthoDB" id="331202at2759"/>
<reference evidence="2 3" key="1">
    <citation type="submission" date="2017-09" db="EMBL/GenBank/DDBJ databases">
        <title>Genome sequencing of Besnoitia besnoiti strain Bb-Ger1.</title>
        <authorList>
            <person name="Schares G."/>
            <person name="Venepally P."/>
            <person name="Lorenzi H.A."/>
        </authorList>
    </citation>
    <scope>NUCLEOTIDE SEQUENCE [LARGE SCALE GENOMIC DNA]</scope>
    <source>
        <strain evidence="2 3">Bb-Ger1</strain>
    </source>
</reference>
<feature type="compositionally biased region" description="Polar residues" evidence="1">
    <location>
        <begin position="127"/>
        <end position="142"/>
    </location>
</feature>
<feature type="region of interest" description="Disordered" evidence="1">
    <location>
        <begin position="48"/>
        <end position="174"/>
    </location>
</feature>
<evidence type="ECO:0000313" key="2">
    <source>
        <dbReference type="EMBL" id="PFH33076.1"/>
    </source>
</evidence>
<evidence type="ECO:0000313" key="3">
    <source>
        <dbReference type="Proteomes" id="UP000224006"/>
    </source>
</evidence>
<feature type="region of interest" description="Disordered" evidence="1">
    <location>
        <begin position="428"/>
        <end position="545"/>
    </location>
</feature>
<proteinExistence type="predicted"/>
<dbReference type="RefSeq" id="XP_029217085.1">
    <property type="nucleotide sequence ID" value="XM_029366625.1"/>
</dbReference>
<dbReference type="GeneID" id="40313201"/>
<comment type="caution">
    <text evidence="2">The sequence shown here is derived from an EMBL/GenBank/DDBJ whole genome shotgun (WGS) entry which is preliminary data.</text>
</comment>
<feature type="compositionally biased region" description="Basic and acidic residues" evidence="1">
    <location>
        <begin position="612"/>
        <end position="637"/>
    </location>
</feature>
<feature type="compositionally biased region" description="Polar residues" evidence="1">
    <location>
        <begin position="85"/>
        <end position="105"/>
    </location>
</feature>
<protein>
    <submittedName>
        <fullName evidence="2">Uncharacterized protein</fullName>
    </submittedName>
</protein>